<dbReference type="Pfam" id="PF13180">
    <property type="entry name" value="PDZ_2"/>
    <property type="match status" value="1"/>
</dbReference>
<comment type="caution">
    <text evidence="6">The sequence shown here is derived from an EMBL/GenBank/DDBJ whole genome shotgun (WGS) entry which is preliminary data.</text>
</comment>
<dbReference type="InterPro" id="IPR048172">
    <property type="entry name" value="HhoA_HhoB_HtrA-like"/>
</dbReference>
<dbReference type="PROSITE" id="PS50106">
    <property type="entry name" value="PDZ"/>
    <property type="match status" value="1"/>
</dbReference>
<dbReference type="Proteomes" id="UP001301350">
    <property type="component" value="Unassembled WGS sequence"/>
</dbReference>
<dbReference type="GO" id="GO:0004252">
    <property type="term" value="F:serine-type endopeptidase activity"/>
    <property type="evidence" value="ECO:0007669"/>
    <property type="project" value="InterPro"/>
</dbReference>
<dbReference type="Pfam" id="PF13365">
    <property type="entry name" value="Trypsin_2"/>
    <property type="match status" value="1"/>
</dbReference>
<gene>
    <name evidence="6" type="ORF">CDCA_CDCA08G2404</name>
</gene>
<dbReference type="NCBIfam" id="NF041521">
    <property type="entry name" value="HhoA_HhoB_HtrA"/>
    <property type="match status" value="1"/>
</dbReference>
<dbReference type="PANTHER" id="PTHR22939">
    <property type="entry name" value="SERINE PROTEASE FAMILY S1C HTRA-RELATED"/>
    <property type="match status" value="1"/>
</dbReference>
<keyword evidence="7" id="KW-1185">Reference proteome</keyword>
<comment type="similarity">
    <text evidence="1">Belongs to the peptidase S1C family.</text>
</comment>
<feature type="compositionally biased region" description="Pro residues" evidence="4">
    <location>
        <begin position="522"/>
        <end position="532"/>
    </location>
</feature>
<dbReference type="EMBL" id="JANCYW010000008">
    <property type="protein sequence ID" value="KAK4536379.1"/>
    <property type="molecule type" value="Genomic_DNA"/>
</dbReference>
<feature type="region of interest" description="Disordered" evidence="4">
    <location>
        <begin position="497"/>
        <end position="543"/>
    </location>
</feature>
<evidence type="ECO:0000256" key="4">
    <source>
        <dbReference type="SAM" id="MobiDB-lite"/>
    </source>
</evidence>
<keyword evidence="3" id="KW-0378">Hydrolase</keyword>
<evidence type="ECO:0000256" key="2">
    <source>
        <dbReference type="ARBA" id="ARBA00022670"/>
    </source>
</evidence>
<evidence type="ECO:0000313" key="6">
    <source>
        <dbReference type="EMBL" id="KAK4536379.1"/>
    </source>
</evidence>
<name>A0AAV9IVR5_CYACA</name>
<dbReference type="InterPro" id="IPR036034">
    <property type="entry name" value="PDZ_sf"/>
</dbReference>
<evidence type="ECO:0000256" key="3">
    <source>
        <dbReference type="ARBA" id="ARBA00022801"/>
    </source>
</evidence>
<dbReference type="SMART" id="SM00228">
    <property type="entry name" value="PDZ"/>
    <property type="match status" value="1"/>
</dbReference>
<dbReference type="Gene3D" id="2.40.10.120">
    <property type="match status" value="1"/>
</dbReference>
<dbReference type="PRINTS" id="PR00834">
    <property type="entry name" value="PROTEASES2C"/>
</dbReference>
<dbReference type="AlphaFoldDB" id="A0AAV9IVR5"/>
<proteinExistence type="inferred from homology"/>
<feature type="compositionally biased region" description="Basic and acidic residues" evidence="4">
    <location>
        <begin position="505"/>
        <end position="518"/>
    </location>
</feature>
<dbReference type="InterPro" id="IPR001478">
    <property type="entry name" value="PDZ"/>
</dbReference>
<feature type="domain" description="PDZ" evidence="5">
    <location>
        <begin position="427"/>
        <end position="486"/>
    </location>
</feature>
<sequence>MRRQCLAAVSAWKDFRHSDAESCGEREMFVELSALRPLRWWAAAPRRRPSGRCLGRRSAGAVRQLPSRRSSRRFGTGAGAMIASSFELPSSPPSALPVAPVVRFADRSVAGARRLAGVTLPVRLFEKRTVREARPRDESSTISRTDADGKLDRVLRGPTRASSSFVARAVKTVGPAVVRIDTERVVQLQSDPAMDEPIFRYFFGDDLLRQLPKERTELGQGSAFFITEDGLLLTNAHVVAKASKVTVTLTDGRTYAGQVVGTDDLLDLAVVRIDAKGEKLPTAPLGSSSELQVGDWVIAVGNPVGLDNTVTLGIVSSVNRSSAEVGIPDKRINFIQTDAAINPGNSGGPLLNEFGEVVGISTAIRPNAEGIGFAIPIDRAKAIMHALARGEKVKHPFVGIQMITVTPELAKQNNDDPNALALIPEVAGVLVLKVAPKTPAAEAGIRRFDVITTVDGRATTNAKEIQAIVDAAQVGQKLKFQVLRGADAKPVELSVKAGDMTQFRAEQEKKSSQEKTGEGEPPSTPSTPPHFMPHPRQRRLPLP</sequence>
<evidence type="ECO:0000259" key="5">
    <source>
        <dbReference type="PROSITE" id="PS50106"/>
    </source>
</evidence>
<organism evidence="6 7">
    <name type="scientific">Cyanidium caldarium</name>
    <name type="common">Red alga</name>
    <dbReference type="NCBI Taxonomy" id="2771"/>
    <lineage>
        <taxon>Eukaryota</taxon>
        <taxon>Rhodophyta</taxon>
        <taxon>Bangiophyceae</taxon>
        <taxon>Cyanidiales</taxon>
        <taxon>Cyanidiaceae</taxon>
        <taxon>Cyanidium</taxon>
    </lineage>
</organism>
<dbReference type="GO" id="GO:0006508">
    <property type="term" value="P:proteolysis"/>
    <property type="evidence" value="ECO:0007669"/>
    <property type="project" value="UniProtKB-KW"/>
</dbReference>
<dbReference type="PANTHER" id="PTHR22939:SF129">
    <property type="entry name" value="SERINE PROTEASE HTRA2, MITOCHONDRIAL"/>
    <property type="match status" value="1"/>
</dbReference>
<dbReference type="Gene3D" id="2.30.42.10">
    <property type="match status" value="1"/>
</dbReference>
<evidence type="ECO:0000313" key="7">
    <source>
        <dbReference type="Proteomes" id="UP001301350"/>
    </source>
</evidence>
<evidence type="ECO:0000256" key="1">
    <source>
        <dbReference type="ARBA" id="ARBA00010541"/>
    </source>
</evidence>
<reference evidence="6 7" key="1">
    <citation type="submission" date="2022-07" db="EMBL/GenBank/DDBJ databases">
        <title>Genome-wide signatures of adaptation to extreme environments.</title>
        <authorList>
            <person name="Cho C.H."/>
            <person name="Yoon H.S."/>
        </authorList>
    </citation>
    <scope>NUCLEOTIDE SEQUENCE [LARGE SCALE GENOMIC DNA]</scope>
    <source>
        <strain evidence="6 7">DBV 063 E5</strain>
    </source>
</reference>
<feature type="compositionally biased region" description="Basic residues" evidence="4">
    <location>
        <begin position="533"/>
        <end position="543"/>
    </location>
</feature>
<dbReference type="InterPro" id="IPR001940">
    <property type="entry name" value="Peptidase_S1C"/>
</dbReference>
<dbReference type="SUPFAM" id="SSF50494">
    <property type="entry name" value="Trypsin-like serine proteases"/>
    <property type="match status" value="1"/>
</dbReference>
<accession>A0AAV9IVR5</accession>
<keyword evidence="2" id="KW-0645">Protease</keyword>
<protein>
    <recommendedName>
        <fullName evidence="5">PDZ domain-containing protein</fullName>
    </recommendedName>
</protein>
<dbReference type="InterPro" id="IPR009003">
    <property type="entry name" value="Peptidase_S1_PA"/>
</dbReference>
<dbReference type="SUPFAM" id="SSF50156">
    <property type="entry name" value="PDZ domain-like"/>
    <property type="match status" value="1"/>
</dbReference>